<comment type="caution">
    <text evidence="2">The sequence shown here is derived from an EMBL/GenBank/DDBJ whole genome shotgun (WGS) entry which is preliminary data.</text>
</comment>
<dbReference type="EMBL" id="JABCKV010000063">
    <property type="protein sequence ID" value="KAG5644647.1"/>
    <property type="molecule type" value="Genomic_DNA"/>
</dbReference>
<keyword evidence="3" id="KW-1185">Reference proteome</keyword>
<gene>
    <name evidence="2" type="ORF">DXG03_008029</name>
</gene>
<keyword evidence="1" id="KW-0812">Transmembrane</keyword>
<evidence type="ECO:0000256" key="1">
    <source>
        <dbReference type="SAM" id="Phobius"/>
    </source>
</evidence>
<proteinExistence type="predicted"/>
<reference evidence="2" key="1">
    <citation type="submission" date="2020-07" db="EMBL/GenBank/DDBJ databases">
        <authorList>
            <person name="Nieuwenhuis M."/>
            <person name="Van De Peppel L.J.J."/>
        </authorList>
    </citation>
    <scope>NUCLEOTIDE SEQUENCE</scope>
    <source>
        <strain evidence="2">AP01</strain>
        <tissue evidence="2">Mycelium</tissue>
    </source>
</reference>
<dbReference type="OrthoDB" id="60858at2759"/>
<evidence type="ECO:0000313" key="3">
    <source>
        <dbReference type="Proteomes" id="UP000775547"/>
    </source>
</evidence>
<dbReference type="AlphaFoldDB" id="A0A9P7GCF1"/>
<sequence>MTLAKTILYTSQEYFCNGCSVGHNDLLIVVLFWIMPNIVWIAFSSLIIRRLGTDILSSIRKASRGKTE</sequence>
<organism evidence="2 3">
    <name type="scientific">Asterophora parasitica</name>
    <dbReference type="NCBI Taxonomy" id="117018"/>
    <lineage>
        <taxon>Eukaryota</taxon>
        <taxon>Fungi</taxon>
        <taxon>Dikarya</taxon>
        <taxon>Basidiomycota</taxon>
        <taxon>Agaricomycotina</taxon>
        <taxon>Agaricomycetes</taxon>
        <taxon>Agaricomycetidae</taxon>
        <taxon>Agaricales</taxon>
        <taxon>Tricholomatineae</taxon>
        <taxon>Lyophyllaceae</taxon>
        <taxon>Asterophora</taxon>
    </lineage>
</organism>
<keyword evidence="1" id="KW-1133">Transmembrane helix</keyword>
<dbReference type="Proteomes" id="UP000775547">
    <property type="component" value="Unassembled WGS sequence"/>
</dbReference>
<accession>A0A9P7GCF1</accession>
<feature type="transmembrane region" description="Helical" evidence="1">
    <location>
        <begin position="26"/>
        <end position="48"/>
    </location>
</feature>
<name>A0A9P7GCF1_9AGAR</name>
<protein>
    <submittedName>
        <fullName evidence="2">Uncharacterized protein</fullName>
    </submittedName>
</protein>
<keyword evidence="1" id="KW-0472">Membrane</keyword>
<reference evidence="2" key="2">
    <citation type="submission" date="2021-10" db="EMBL/GenBank/DDBJ databases">
        <title>Phylogenomics reveals ancestral predisposition of the termite-cultivated fungus Termitomyces towards a domesticated lifestyle.</title>
        <authorList>
            <person name="Auxier B."/>
            <person name="Grum-Grzhimaylo A."/>
            <person name="Cardenas M.E."/>
            <person name="Lodge J.D."/>
            <person name="Laessoe T."/>
            <person name="Pedersen O."/>
            <person name="Smith M.E."/>
            <person name="Kuyper T.W."/>
            <person name="Franco-Molano E.A."/>
            <person name="Baroni T.J."/>
            <person name="Aanen D.K."/>
        </authorList>
    </citation>
    <scope>NUCLEOTIDE SEQUENCE</scope>
    <source>
        <strain evidence="2">AP01</strain>
        <tissue evidence="2">Mycelium</tissue>
    </source>
</reference>
<evidence type="ECO:0000313" key="2">
    <source>
        <dbReference type="EMBL" id="KAG5644647.1"/>
    </source>
</evidence>